<keyword evidence="3" id="KW-0596">Phosphopantetheine</keyword>
<dbReference type="InterPro" id="IPR013968">
    <property type="entry name" value="PKS_KR"/>
</dbReference>
<dbReference type="InterPro" id="IPR014030">
    <property type="entry name" value="Ketoacyl_synth_N"/>
</dbReference>
<dbReference type="InterPro" id="IPR014031">
    <property type="entry name" value="Ketoacyl_synth_C"/>
</dbReference>
<dbReference type="FunFam" id="3.40.47.10:FF:000042">
    <property type="entry name" value="Polyketide synthase Pks13"/>
    <property type="match status" value="1"/>
</dbReference>
<dbReference type="Gene3D" id="1.10.1200.10">
    <property type="entry name" value="ACP-like"/>
    <property type="match status" value="1"/>
</dbReference>
<dbReference type="Gene3D" id="3.10.129.120">
    <property type="match status" value="1"/>
</dbReference>
<protein>
    <submittedName>
        <fullName evidence="13">Uncharacterized protein</fullName>
    </submittedName>
</protein>
<keyword evidence="7" id="KW-0443">Lipid metabolism</keyword>
<dbReference type="Pfam" id="PF08659">
    <property type="entry name" value="KR"/>
    <property type="match status" value="1"/>
</dbReference>
<dbReference type="OrthoDB" id="9778690at2"/>
<dbReference type="PROSITE" id="PS51257">
    <property type="entry name" value="PROKAR_LIPOPROTEIN"/>
    <property type="match status" value="1"/>
</dbReference>
<evidence type="ECO:0000259" key="11">
    <source>
        <dbReference type="PROSITE" id="PS52004"/>
    </source>
</evidence>
<dbReference type="InterPro" id="IPR018201">
    <property type="entry name" value="Ketoacyl_synth_AS"/>
</dbReference>
<dbReference type="Pfam" id="PF21089">
    <property type="entry name" value="PKS_DH_N"/>
    <property type="match status" value="1"/>
</dbReference>
<dbReference type="InterPro" id="IPR050091">
    <property type="entry name" value="PKS_NRPS_Biosynth_Enz"/>
</dbReference>
<dbReference type="GO" id="GO:0006633">
    <property type="term" value="P:fatty acid biosynthetic process"/>
    <property type="evidence" value="ECO:0007669"/>
    <property type="project" value="UniProtKB-UniPathway"/>
</dbReference>
<dbReference type="PROSITE" id="PS52004">
    <property type="entry name" value="KS3_2"/>
    <property type="match status" value="1"/>
</dbReference>
<feature type="domain" description="Carrier" evidence="10">
    <location>
        <begin position="2088"/>
        <end position="2166"/>
    </location>
</feature>
<evidence type="ECO:0000256" key="4">
    <source>
        <dbReference type="ARBA" id="ARBA00022553"/>
    </source>
</evidence>
<accession>A0A1Z2SL18</accession>
<dbReference type="InterPro" id="IPR049551">
    <property type="entry name" value="PKS_DH_C"/>
</dbReference>
<gene>
    <name evidence="13" type="ORF">BSQ33_19175</name>
</gene>
<dbReference type="GO" id="GO:0004315">
    <property type="term" value="F:3-oxoacyl-[acyl-carrier-protein] synthase activity"/>
    <property type="evidence" value="ECO:0007669"/>
    <property type="project" value="InterPro"/>
</dbReference>
<evidence type="ECO:0000259" key="10">
    <source>
        <dbReference type="PROSITE" id="PS50075"/>
    </source>
</evidence>
<dbReference type="SMART" id="SM00822">
    <property type="entry name" value="PKS_KR"/>
    <property type="match status" value="1"/>
</dbReference>
<feature type="domain" description="Ketosynthase family 3 (KS3)" evidence="11">
    <location>
        <begin position="9"/>
        <end position="435"/>
    </location>
</feature>
<comment type="similarity">
    <text evidence="2">Belongs to the short-chain dehydrogenases/reductases (SDR) family.</text>
</comment>
<dbReference type="SUPFAM" id="SSF53901">
    <property type="entry name" value="Thiolase-like"/>
    <property type="match status" value="1"/>
</dbReference>
<dbReference type="CDD" id="cd00833">
    <property type="entry name" value="PKS"/>
    <property type="match status" value="1"/>
</dbReference>
<dbReference type="Gene3D" id="3.40.50.720">
    <property type="entry name" value="NAD(P)-binding Rossmann-like Domain"/>
    <property type="match status" value="1"/>
</dbReference>
<dbReference type="Gene3D" id="3.40.366.10">
    <property type="entry name" value="Malonyl-Coenzyme A Acyl Carrier Protein, domain 2"/>
    <property type="match status" value="1"/>
</dbReference>
<dbReference type="InterPro" id="IPR009081">
    <property type="entry name" value="PP-bd_ACP"/>
</dbReference>
<dbReference type="GO" id="GO:0031177">
    <property type="term" value="F:phosphopantetheine binding"/>
    <property type="evidence" value="ECO:0007669"/>
    <property type="project" value="InterPro"/>
</dbReference>
<keyword evidence="5" id="KW-0808">Transferase</keyword>
<dbReference type="RefSeq" id="WP_088134952.1">
    <property type="nucleotide sequence ID" value="NZ_CP018836.1"/>
</dbReference>
<comment type="pathway">
    <text evidence="1">Lipid metabolism; fatty acid biosynthesis.</text>
</comment>
<name>A0A1Z2SL18_VIBGA</name>
<feature type="active site" description="Proton acceptor; for dehydratase activity" evidence="9">
    <location>
        <position position="935"/>
    </location>
</feature>
<evidence type="ECO:0000256" key="6">
    <source>
        <dbReference type="ARBA" id="ARBA00022832"/>
    </source>
</evidence>
<dbReference type="Gene3D" id="3.40.50.150">
    <property type="entry name" value="Vaccinia Virus protein VP39"/>
    <property type="match status" value="1"/>
</dbReference>
<evidence type="ECO:0000256" key="8">
    <source>
        <dbReference type="ARBA" id="ARBA00023268"/>
    </source>
</evidence>
<dbReference type="PROSITE" id="PS50075">
    <property type="entry name" value="CARRIER"/>
    <property type="match status" value="1"/>
</dbReference>
<dbReference type="Pfam" id="PF08242">
    <property type="entry name" value="Methyltransf_12"/>
    <property type="match status" value="1"/>
</dbReference>
<dbReference type="InterPro" id="IPR029063">
    <property type="entry name" value="SAM-dependent_MTases_sf"/>
</dbReference>
<dbReference type="CDD" id="cd02440">
    <property type="entry name" value="AdoMet_MTases"/>
    <property type="match status" value="1"/>
</dbReference>
<dbReference type="PROSITE" id="PS00012">
    <property type="entry name" value="PHOSPHOPANTETHEINE"/>
    <property type="match status" value="1"/>
</dbReference>
<dbReference type="SMART" id="SM00823">
    <property type="entry name" value="PKS_PP"/>
    <property type="match status" value="1"/>
</dbReference>
<evidence type="ECO:0000256" key="1">
    <source>
        <dbReference type="ARBA" id="ARBA00005194"/>
    </source>
</evidence>
<dbReference type="Pfam" id="PF14765">
    <property type="entry name" value="PS-DH"/>
    <property type="match status" value="1"/>
</dbReference>
<keyword evidence="6" id="KW-0276">Fatty acid metabolism</keyword>
<dbReference type="InterPro" id="IPR016039">
    <property type="entry name" value="Thiolase-like"/>
</dbReference>
<dbReference type="InterPro" id="IPR020807">
    <property type="entry name" value="PKS_DH"/>
</dbReference>
<feature type="domain" description="PKS/mFAS DH" evidence="12">
    <location>
        <begin position="901"/>
        <end position="1190"/>
    </location>
</feature>
<dbReference type="PROSITE" id="PS00606">
    <property type="entry name" value="KS3_1"/>
    <property type="match status" value="1"/>
</dbReference>
<dbReference type="InterPro" id="IPR014043">
    <property type="entry name" value="Acyl_transferase_dom"/>
</dbReference>
<dbReference type="PANTHER" id="PTHR43775:SF51">
    <property type="entry name" value="INACTIVE PHENOLPHTHIOCEROL SYNTHESIS POLYKETIDE SYNTHASE TYPE I PKS1-RELATED"/>
    <property type="match status" value="1"/>
</dbReference>
<dbReference type="InterPro" id="IPR016035">
    <property type="entry name" value="Acyl_Trfase/lysoPLipase"/>
</dbReference>
<evidence type="ECO:0000313" key="13">
    <source>
        <dbReference type="EMBL" id="ASA57849.1"/>
    </source>
</evidence>
<dbReference type="Proteomes" id="UP000196708">
    <property type="component" value="Chromosome 2"/>
</dbReference>
<dbReference type="GO" id="GO:0005886">
    <property type="term" value="C:plasma membrane"/>
    <property type="evidence" value="ECO:0007669"/>
    <property type="project" value="TreeGrafter"/>
</dbReference>
<dbReference type="Pfam" id="PF02801">
    <property type="entry name" value="Ketoacyl-synt_C"/>
    <property type="match status" value="1"/>
</dbReference>
<dbReference type="SMART" id="SM00825">
    <property type="entry name" value="PKS_KS"/>
    <property type="match status" value="1"/>
</dbReference>
<dbReference type="InterPro" id="IPR036291">
    <property type="entry name" value="NAD(P)-bd_dom_sf"/>
</dbReference>
<evidence type="ECO:0000313" key="14">
    <source>
        <dbReference type="Proteomes" id="UP000196708"/>
    </source>
</evidence>
<dbReference type="UniPathway" id="UPA00094"/>
<dbReference type="Gene3D" id="3.40.47.10">
    <property type="match status" value="1"/>
</dbReference>
<dbReference type="CDD" id="cd08955">
    <property type="entry name" value="KR_2_FAS_SDR_x"/>
    <property type="match status" value="1"/>
</dbReference>
<dbReference type="InterPro" id="IPR013217">
    <property type="entry name" value="Methyltransf_12"/>
</dbReference>
<dbReference type="InterPro" id="IPR016036">
    <property type="entry name" value="Malonyl_transacylase_ACP-bd"/>
</dbReference>
<dbReference type="GO" id="GO:0071770">
    <property type="term" value="P:DIM/DIP cell wall layer assembly"/>
    <property type="evidence" value="ECO:0007669"/>
    <property type="project" value="TreeGrafter"/>
</dbReference>
<dbReference type="InterPro" id="IPR049552">
    <property type="entry name" value="PKS_DH_N"/>
</dbReference>
<feature type="region of interest" description="N-terminal hotdog fold" evidence="9">
    <location>
        <begin position="901"/>
        <end position="1030"/>
    </location>
</feature>
<dbReference type="InterPro" id="IPR057326">
    <property type="entry name" value="KR_dom"/>
</dbReference>
<dbReference type="InterPro" id="IPR020841">
    <property type="entry name" value="PKS_Beta-ketoAc_synthase_dom"/>
</dbReference>
<dbReference type="InterPro" id="IPR049900">
    <property type="entry name" value="PKS_mFAS_DH"/>
</dbReference>
<dbReference type="KEGG" id="vga:BSQ33_19175"/>
<feature type="region of interest" description="C-terminal hotdog fold" evidence="9">
    <location>
        <begin position="1044"/>
        <end position="1190"/>
    </location>
</feature>
<organism evidence="13 14">
    <name type="scientific">Vibrio gazogenes</name>
    <dbReference type="NCBI Taxonomy" id="687"/>
    <lineage>
        <taxon>Bacteria</taxon>
        <taxon>Pseudomonadati</taxon>
        <taxon>Pseudomonadota</taxon>
        <taxon>Gammaproteobacteria</taxon>
        <taxon>Vibrionales</taxon>
        <taxon>Vibrionaceae</taxon>
        <taxon>Vibrio</taxon>
    </lineage>
</organism>
<evidence type="ECO:0000259" key="12">
    <source>
        <dbReference type="PROSITE" id="PS52019"/>
    </source>
</evidence>
<reference evidence="13 14" key="1">
    <citation type="submission" date="2016-12" db="EMBL/GenBank/DDBJ databases">
        <authorList>
            <person name="Song W.-J."/>
            <person name="Kurnit D.M."/>
        </authorList>
    </citation>
    <scope>NUCLEOTIDE SEQUENCE [LARGE SCALE GENOMIC DNA]</scope>
    <source>
        <strain evidence="13 14">ATCC 43942</strain>
    </source>
</reference>
<dbReference type="SUPFAM" id="SSF51735">
    <property type="entry name" value="NAD(P)-binding Rossmann-fold domains"/>
    <property type="match status" value="2"/>
</dbReference>
<dbReference type="PROSITE" id="PS52019">
    <property type="entry name" value="PKS_MFAS_DH"/>
    <property type="match status" value="1"/>
</dbReference>
<evidence type="ECO:0000256" key="5">
    <source>
        <dbReference type="ARBA" id="ARBA00022679"/>
    </source>
</evidence>
<dbReference type="Pfam" id="PF00109">
    <property type="entry name" value="ketoacyl-synt"/>
    <property type="match status" value="1"/>
</dbReference>
<dbReference type="Pfam" id="PF00698">
    <property type="entry name" value="Acyl_transf_1"/>
    <property type="match status" value="1"/>
</dbReference>
<evidence type="ECO:0000256" key="7">
    <source>
        <dbReference type="ARBA" id="ARBA00023098"/>
    </source>
</evidence>
<keyword evidence="4" id="KW-0597">Phosphoprotein</keyword>
<dbReference type="SMART" id="SM00827">
    <property type="entry name" value="PKS_AT"/>
    <property type="match status" value="1"/>
</dbReference>
<evidence type="ECO:0000256" key="9">
    <source>
        <dbReference type="PROSITE-ProRule" id="PRU01363"/>
    </source>
</evidence>
<dbReference type="SMART" id="SM00826">
    <property type="entry name" value="PKS_DH"/>
    <property type="match status" value="1"/>
</dbReference>
<dbReference type="InterPro" id="IPR036736">
    <property type="entry name" value="ACP-like_sf"/>
</dbReference>
<evidence type="ECO:0000256" key="3">
    <source>
        <dbReference type="ARBA" id="ARBA00022450"/>
    </source>
</evidence>
<dbReference type="Gene3D" id="3.10.129.10">
    <property type="entry name" value="Hotdog Thioesterase"/>
    <property type="match status" value="1"/>
</dbReference>
<dbReference type="EMBL" id="CP018836">
    <property type="protein sequence ID" value="ASA57849.1"/>
    <property type="molecule type" value="Genomic_DNA"/>
</dbReference>
<keyword evidence="8" id="KW-0511">Multifunctional enzyme</keyword>
<evidence type="ECO:0000256" key="2">
    <source>
        <dbReference type="ARBA" id="ARBA00006484"/>
    </source>
</evidence>
<sequence>MKELTPEELQSIAVIGIGCRFPGADSPQQFWDNMAAGLSGMGELSEDYLQNKGVTKAKRSDKNYVRKSGILNGVEFFDAQFFKMPPSDVRVTDPQQRLLLECAHEAMEDAGYASEPEGCPVAVYASVGLNTYFINNLHSDFVRSDSIEYLKLLVGNDKDYAATMISHQLNLTGPSVSVNTACSSSLVAIHMACRALLSYECDMALAGGAKVIVPHGVGYQYVEGGIFSPDGQIRAFDADAQGPAPGNGVGIVLLKRLEDALTDQDPIYAVIRGSAVNNDGGDKMSFTAPSQAGQSSVIAEALAIADVSAETIGYVEAHGTGTALGDPIEISALSDVYNQDTTKKNYCAISSVKTNLGHLDVAAGVAGFIKAVGSLYRQQLFPSLNFERPNPQIDFDNSPFYVNTQCRPWINNDVRRAAVSAFGFGGTNAHLILEQANLPLRNEMHVGAKEDIYPLCLSAKTPDALRDLVQSYHNFLQNSPEVCLAGLCYTASVGRNHYQYRAGFTGRNHHELETGLCDFLREKDQPVWASSGAMGWSFTGQGAQYSGMGKQLYRQYPVFRKALDQCASLLEAYWSVPLTSVLWGEQSSLLSQTQYTQPAIFAFEYALAQLWRTWIGLPTCVLGHSIGEYAAACIAGIFSLDDAIKMLVARGRLMEELTLPGKMLAVFASEVSVQELLTQFEQTLSIAAINGPEHVTISGAAECIDDFINLLHEHAVDYRPLDVSRAFHSTLMKPMLSEFERVISTVTFHFPQLKMISTVTGQSERGLFCDKQYWVSQVEQCVQFEMAVHTLHREGTYLCLEIGPVDILNKLAQRCVPDGVQWLTSIAFRHQEYYLLETLTRLYTLGVNIHWHSVYAENQPQRVHLPTYPFQRQRYWVEADIRAKSILPESVDLSSHSLLLHPLLGRPFSSPLLEKDTFLFESQVSADMPDFLSDHVLHGQVFMPASAMIEMILEASVQVTGSTFLSLLQLSIYQPLQLPVDGAVTLQVSLVKTSEGYTAKVFSFEQGSRRIGASALLHAECQIIANENNHITDSGFAGLSQRCTKEVSVSELYDILKQQGIEFGHSFRLLQTVRRSADEAFATVVLPEHMQSQIDQYSLHPALIDACFQTLSALDLGGNTDETFLFQGFESMHYHSGKVSELNCAVRIRTGVNTSPGLRMADILITDSEQQAVASVLGVKIRIVPKTLLQNNIVIEDQLSLYDVQWQYKLRSSVRARLENLPSIEELMAEVIHQDKSQNKISIKSYFEELKSVESMSIVYVLKALRKLGWVWQEGESFTTEQCVQTLGVIPKYQRLMARILAMLTEVGFLVQSEPHLWNVVSLPEGDEEVITNLVLDSVTAELNILNRCGPVLDQVLIGVADPLDVLFPDGDVTDVNQVYEHTPLAQRMNQLVTQTVIHVLDTFPLDQEASILEIGAGTGGTTAALLPSLREHSVHYDFTDISPLFVENAKERFCAYDFVSYQTLNIESDLEEQGFSEHQYDMIIASNVLHATREMHQTMAQVHRLLKPGGILVMREVVKPQRWGDLSFGLTDGWWHFTDIGLRPDYPLLSGKQWQCLLQDNHLTNTHVYQLDEASAEALIVTSRELDIEVVPSAHWLIFADHQGVGESMMRLLTARGDQVTCVTQGNDFVKTGESHFILNPSVAQHYDMLSQHVPVSRLTYVVHLWNLDLLTNHDSPRGFTKQVSTTCASVHALETLLSTMAESASSGRVWVVTRGAQQVSHEGADGFAQSLAWGIGKTLSVEYPDYWGGLIDLDSHREEDINNDIEASCLWREITANDGEEQLAFRGSSRMVARLTPLTPDTGRQEQEFSFDSEASYLITGGLGKLGLRAATWMIEQGAKHLILIGRNSPSQQVESTLEELRVKGDKIYLCQADVTDRESMTRLFTSLKQTMPEIKGVIHAAGISGGVTQRFDIDCLDNVLQPKVAGAWNLHELTKEMPLDFFILYSSMVSVWGASGQAHYSAANAFLGALGAFRRQQNLPALTVYWGPWKDTLGHHEQKMAEKSGARLLRPDASLNKMFSLIEQDISQGIIVDIDWEKFKAVYQSRKNRPLFTNIVTDTSVVSQSNASVPDDDLQQRLTELPPQERLPRLTASICKEILDVLGLPPEEIVNPEQGFFDMGMDSLLIIDLRKRLSLQLGGSIAAQVMFDYPSVSRLAEFILSSLLQLESPAPTVSGQQSIDVVQNESDNYEDLSSDELMALLEDSLID</sequence>
<dbReference type="SUPFAM" id="SSF53335">
    <property type="entry name" value="S-adenosyl-L-methionine-dependent methyltransferases"/>
    <property type="match status" value="1"/>
</dbReference>
<dbReference type="GO" id="GO:0005737">
    <property type="term" value="C:cytoplasm"/>
    <property type="evidence" value="ECO:0007669"/>
    <property type="project" value="TreeGrafter"/>
</dbReference>
<dbReference type="SMART" id="SM01294">
    <property type="entry name" value="PKS_PP_betabranch"/>
    <property type="match status" value="1"/>
</dbReference>
<feature type="active site" description="Proton donor; for dehydratase activity" evidence="9">
    <location>
        <position position="1105"/>
    </location>
</feature>
<dbReference type="InterPro" id="IPR020806">
    <property type="entry name" value="PKS_PP-bd"/>
</dbReference>
<dbReference type="SUPFAM" id="SSF52151">
    <property type="entry name" value="FabD/lysophospholipase-like"/>
    <property type="match status" value="1"/>
</dbReference>
<dbReference type="Gene3D" id="3.30.70.3290">
    <property type="match status" value="1"/>
</dbReference>
<dbReference type="SUPFAM" id="SSF47336">
    <property type="entry name" value="ACP-like"/>
    <property type="match status" value="1"/>
</dbReference>
<dbReference type="GO" id="GO:0004312">
    <property type="term" value="F:fatty acid synthase activity"/>
    <property type="evidence" value="ECO:0007669"/>
    <property type="project" value="TreeGrafter"/>
</dbReference>
<dbReference type="InterPro" id="IPR001227">
    <property type="entry name" value="Ac_transferase_dom_sf"/>
</dbReference>
<dbReference type="SUPFAM" id="SSF55048">
    <property type="entry name" value="Probable ACP-binding domain of malonyl-CoA ACP transacylase"/>
    <property type="match status" value="1"/>
</dbReference>
<dbReference type="Pfam" id="PF00550">
    <property type="entry name" value="PP-binding"/>
    <property type="match status" value="1"/>
</dbReference>
<dbReference type="Pfam" id="PF22621">
    <property type="entry name" value="CurL-like_PKS_C"/>
    <property type="match status" value="1"/>
</dbReference>
<proteinExistence type="inferred from homology"/>
<dbReference type="PANTHER" id="PTHR43775">
    <property type="entry name" value="FATTY ACID SYNTHASE"/>
    <property type="match status" value="1"/>
</dbReference>
<dbReference type="InterPro" id="IPR006162">
    <property type="entry name" value="Ppantetheine_attach_site"/>
</dbReference>